<evidence type="ECO:0000256" key="2">
    <source>
        <dbReference type="ARBA" id="ARBA00023125"/>
    </source>
</evidence>
<dbReference type="InterPro" id="IPR000485">
    <property type="entry name" value="AsnC-type_HTH_dom"/>
</dbReference>
<dbReference type="PANTHER" id="PTHR30154:SF55">
    <property type="entry name" value="HTH-TYPE TRANSCRIPTIONAL REGULATOR LRPB"/>
    <property type="match status" value="1"/>
</dbReference>
<reference evidence="5 6" key="1">
    <citation type="submission" date="2021-06" db="EMBL/GenBank/DDBJ databases">
        <title>Enterococcus alishanensis sp. nov., a novel lactic acid bacterium isolated from fresh coffee beans.</title>
        <authorList>
            <person name="Chen Y.-S."/>
        </authorList>
    </citation>
    <scope>NUCLEOTIDE SEQUENCE [LARGE SCALE GENOMIC DNA]</scope>
    <source>
        <strain evidence="5 6">ALS3</strain>
    </source>
</reference>
<dbReference type="InterPro" id="IPR019888">
    <property type="entry name" value="Tscrpt_reg_AsnC-like"/>
</dbReference>
<name>A0ABS6TC77_9ENTE</name>
<organism evidence="5 6">
    <name type="scientific">Enterococcus alishanensis</name>
    <dbReference type="NCBI Taxonomy" id="1303817"/>
    <lineage>
        <taxon>Bacteria</taxon>
        <taxon>Bacillati</taxon>
        <taxon>Bacillota</taxon>
        <taxon>Bacilli</taxon>
        <taxon>Lactobacillales</taxon>
        <taxon>Enterococcaceae</taxon>
        <taxon>Enterococcus</taxon>
    </lineage>
</organism>
<evidence type="ECO:0000313" key="5">
    <source>
        <dbReference type="EMBL" id="MBV7390514.1"/>
    </source>
</evidence>
<dbReference type="EMBL" id="JAHUZB010000003">
    <property type="protein sequence ID" value="MBV7390514.1"/>
    <property type="molecule type" value="Genomic_DNA"/>
</dbReference>
<evidence type="ECO:0000259" key="4">
    <source>
        <dbReference type="PROSITE" id="PS50956"/>
    </source>
</evidence>
<gene>
    <name evidence="5" type="ORF">KUA55_07470</name>
</gene>
<evidence type="ECO:0000256" key="3">
    <source>
        <dbReference type="ARBA" id="ARBA00023163"/>
    </source>
</evidence>
<dbReference type="Pfam" id="PF13404">
    <property type="entry name" value="HTH_AsnC-type"/>
    <property type="match status" value="1"/>
</dbReference>
<sequence length="131" mass="15351">MDEIDFQILNLLKNNSRLTNKEIGSQIHMTGQAVGNRINRLLDDKIIKQFTIEIAYDNTQYIRLFMNNSEFTALEEAVNRFSEIEVFDKVSGQACYIIVAHFSREQLQVFIETISRWARYSVETVLVNRKK</sequence>
<dbReference type="Proteomes" id="UP000774130">
    <property type="component" value="Unassembled WGS sequence"/>
</dbReference>
<keyword evidence="6" id="KW-1185">Reference proteome</keyword>
<keyword evidence="3" id="KW-0804">Transcription</keyword>
<feature type="domain" description="HTH asnC-type" evidence="4">
    <location>
        <begin position="1"/>
        <end position="62"/>
    </location>
</feature>
<dbReference type="RefSeq" id="WP_218325576.1">
    <property type="nucleotide sequence ID" value="NZ_JAHUZB010000003.1"/>
</dbReference>
<evidence type="ECO:0000256" key="1">
    <source>
        <dbReference type="ARBA" id="ARBA00023015"/>
    </source>
</evidence>
<keyword evidence="2" id="KW-0238">DNA-binding</keyword>
<accession>A0ABS6TC77</accession>
<protein>
    <submittedName>
        <fullName evidence="5">AsnC family transcriptional regulator</fullName>
    </submittedName>
</protein>
<dbReference type="SMART" id="SM00344">
    <property type="entry name" value="HTH_ASNC"/>
    <property type="match status" value="1"/>
</dbReference>
<dbReference type="PANTHER" id="PTHR30154">
    <property type="entry name" value="LEUCINE-RESPONSIVE REGULATORY PROTEIN"/>
    <property type="match status" value="1"/>
</dbReference>
<proteinExistence type="predicted"/>
<comment type="caution">
    <text evidence="5">The sequence shown here is derived from an EMBL/GenBank/DDBJ whole genome shotgun (WGS) entry which is preliminary data.</text>
</comment>
<evidence type="ECO:0000313" key="6">
    <source>
        <dbReference type="Proteomes" id="UP000774130"/>
    </source>
</evidence>
<dbReference type="PROSITE" id="PS50956">
    <property type="entry name" value="HTH_ASNC_2"/>
    <property type="match status" value="1"/>
</dbReference>
<keyword evidence="1" id="KW-0805">Transcription regulation</keyword>